<gene>
    <name evidence="2" type="ORF">PSON_ATCC_30995.1.T0340037</name>
</gene>
<dbReference type="OrthoDB" id="287158at2759"/>
<name>A0A8S1MLS9_9CILI</name>
<dbReference type="PANTHER" id="PTHR23084:SF263">
    <property type="entry name" value="MORN REPEAT-CONTAINING PROTEIN 1"/>
    <property type="match status" value="1"/>
</dbReference>
<evidence type="ECO:0000313" key="3">
    <source>
        <dbReference type="Proteomes" id="UP000692954"/>
    </source>
</evidence>
<evidence type="ECO:0000256" key="1">
    <source>
        <dbReference type="ARBA" id="ARBA00022737"/>
    </source>
</evidence>
<dbReference type="EMBL" id="CAJJDN010000034">
    <property type="protein sequence ID" value="CAD8075824.1"/>
    <property type="molecule type" value="Genomic_DNA"/>
</dbReference>
<dbReference type="Proteomes" id="UP000692954">
    <property type="component" value="Unassembled WGS sequence"/>
</dbReference>
<reference evidence="2" key="1">
    <citation type="submission" date="2021-01" db="EMBL/GenBank/DDBJ databases">
        <authorList>
            <consortium name="Genoscope - CEA"/>
            <person name="William W."/>
        </authorList>
    </citation>
    <scope>NUCLEOTIDE SEQUENCE</scope>
</reference>
<dbReference type="AlphaFoldDB" id="A0A8S1MLS9"/>
<keyword evidence="3" id="KW-1185">Reference proteome</keyword>
<proteinExistence type="predicted"/>
<protein>
    <recommendedName>
        <fullName evidence="4">MORN repeat protein</fullName>
    </recommendedName>
</protein>
<evidence type="ECO:0008006" key="4">
    <source>
        <dbReference type="Google" id="ProtNLM"/>
    </source>
</evidence>
<comment type="caution">
    <text evidence="2">The sequence shown here is derived from an EMBL/GenBank/DDBJ whole genome shotgun (WGS) entry which is preliminary data.</text>
</comment>
<accession>A0A8S1MLS9</accession>
<organism evidence="2 3">
    <name type="scientific">Paramecium sonneborni</name>
    <dbReference type="NCBI Taxonomy" id="65129"/>
    <lineage>
        <taxon>Eukaryota</taxon>
        <taxon>Sar</taxon>
        <taxon>Alveolata</taxon>
        <taxon>Ciliophora</taxon>
        <taxon>Intramacronucleata</taxon>
        <taxon>Oligohymenophorea</taxon>
        <taxon>Peniculida</taxon>
        <taxon>Parameciidae</taxon>
        <taxon>Paramecium</taxon>
    </lineage>
</organism>
<dbReference type="Pfam" id="PF02493">
    <property type="entry name" value="MORN"/>
    <property type="match status" value="10"/>
</dbReference>
<dbReference type="InterPro" id="IPR003409">
    <property type="entry name" value="MORN"/>
</dbReference>
<dbReference type="PANTHER" id="PTHR23084">
    <property type="entry name" value="PHOSPHATIDYLINOSITOL-4-PHOSPHATE 5-KINASE RELATED"/>
    <property type="match status" value="1"/>
</dbReference>
<evidence type="ECO:0000313" key="2">
    <source>
        <dbReference type="EMBL" id="CAD8075824.1"/>
    </source>
</evidence>
<keyword evidence="1" id="KW-0677">Repeat</keyword>
<sequence>MNYQTALEQIKGYQPHFEDYNYIDLLNINSTLQIGNNYIYYGQLHKNIKQGRGILQSLNGRKYEGYWKNDLKDGYGWEQLPNGSEYEGYYFQGKPHGKGKFIWANGEQYVGQWNMGIKEGKGIWYGLNGEYYQGQWKANQAQGFGEYVQNGNKYIGNFLNWIKNGEGEEFFKNGDRYQGNYVNGLPHGYGEYFWVNGAQFQGYFKEGLRCGKGIWKRSNKLPTDFYQGDYQEDRKNGYGIYKWANGNQYKGQFVNDYKHGYGEMIYFDGQIVKGNWQKGKIINQLTTQPMIQDDNNQYNIKIIDETIQLPINTIQNKIILKIPDVEQSSNQQTKYLNPNIFDDKNYLISSNPPSSQTHRKTKTLSIKQYTKEREFSKSQECPKAFLSIPQIDMANKIKIQSKFLIKQTLNQNFHIKQSKLSNL</sequence>
<dbReference type="SMART" id="SM00698">
    <property type="entry name" value="MORN"/>
    <property type="match status" value="10"/>
</dbReference>